<keyword evidence="2" id="KW-0472">Membrane</keyword>
<evidence type="ECO:0000259" key="4">
    <source>
        <dbReference type="Pfam" id="PF00963"/>
    </source>
</evidence>
<evidence type="ECO:0000256" key="1">
    <source>
        <dbReference type="SAM" id="MobiDB-lite"/>
    </source>
</evidence>
<gene>
    <name evidence="5" type="ORF">HMPREF9625_00291</name>
</gene>
<keyword evidence="2" id="KW-0812">Transmembrane</keyword>
<evidence type="ECO:0000313" key="6">
    <source>
        <dbReference type="Proteomes" id="UP000018461"/>
    </source>
</evidence>
<dbReference type="RefSeq" id="WP_009534160.1">
    <property type="nucleotide sequence ID" value="NZ_KE148312.1"/>
</dbReference>
<dbReference type="Proteomes" id="UP000018461">
    <property type="component" value="Unassembled WGS sequence"/>
</dbReference>
<dbReference type="PATRIC" id="fig|796943.3.peg.680"/>
<dbReference type="SUPFAM" id="SSF49384">
    <property type="entry name" value="Carbohydrate-binding domain"/>
    <property type="match status" value="1"/>
</dbReference>
<feature type="region of interest" description="Disordered" evidence="1">
    <location>
        <begin position="381"/>
        <end position="401"/>
    </location>
</feature>
<dbReference type="STRING" id="796943.HMPREF9625_00291"/>
<dbReference type="AlphaFoldDB" id="G9WLT2"/>
<organism evidence="5 6">
    <name type="scientific">Oribacterium parvum ACB1</name>
    <dbReference type="NCBI Taxonomy" id="796943"/>
    <lineage>
        <taxon>Bacteria</taxon>
        <taxon>Bacillati</taxon>
        <taxon>Bacillota</taxon>
        <taxon>Clostridia</taxon>
        <taxon>Lachnospirales</taxon>
        <taxon>Lachnospiraceae</taxon>
        <taxon>Oribacterium</taxon>
    </lineage>
</organism>
<accession>G9WLT2</accession>
<reference evidence="5" key="1">
    <citation type="submission" date="2011-08" db="EMBL/GenBank/DDBJ databases">
        <authorList>
            <consortium name="The Broad Institute Genome Sequencing Platform"/>
            <person name="Earl A."/>
            <person name="Ward D."/>
            <person name="Feldgarden M."/>
            <person name="Gevers D."/>
            <person name="Sizova M."/>
            <person name="Hazen A."/>
            <person name="Epstein S."/>
            <person name="Young S.K."/>
            <person name="Zeng Q."/>
            <person name="Gargeya S."/>
            <person name="Fitzgerald M."/>
            <person name="Haas B."/>
            <person name="Abouelleil A."/>
            <person name="Alvarado L."/>
            <person name="Arachchi H.M."/>
            <person name="Berlin A."/>
            <person name="Brown A."/>
            <person name="Chapman S.B."/>
            <person name="Chen Z."/>
            <person name="Dunbar C."/>
            <person name="Freedman E."/>
            <person name="Gearin G."/>
            <person name="Gellesch M."/>
            <person name="Goldberg J."/>
            <person name="Griggs A."/>
            <person name="Gujja S."/>
            <person name="Heiman D."/>
            <person name="Howarth C."/>
            <person name="Larson L."/>
            <person name="Lui A."/>
            <person name="MacDonald P.J.P."/>
            <person name="Montmayeur A."/>
            <person name="Murphy C."/>
            <person name="Neiman D."/>
            <person name="Pearson M."/>
            <person name="Priest M."/>
            <person name="Roberts A."/>
            <person name="Saif S."/>
            <person name="Shea T."/>
            <person name="Shenoy N."/>
            <person name="Sisk P."/>
            <person name="Stolte C."/>
            <person name="Sykes S."/>
            <person name="Wortman J."/>
            <person name="Nusbaum C."/>
            <person name="Birren B."/>
        </authorList>
    </citation>
    <scope>NUCLEOTIDE SEQUENCE</scope>
    <source>
        <strain evidence="5">ACB1</strain>
    </source>
</reference>
<keyword evidence="3" id="KW-0732">Signal</keyword>
<protein>
    <recommendedName>
        <fullName evidence="4">Cohesin domain-containing protein</fullName>
    </recommendedName>
</protein>
<sequence length="401" mass="44675">MMKMKTILISLMLGILFSFTCFAADGQLSFSDPSGNVGENITLNLKVKSDTPLSRADISLRYDGNALQFVSGTDTDGGAGTLRVHGSGDQSESNTLAYILEFKVLSAGTSTINVEKQEVYTQDESLLNLTHVGASTVTATGGEAEPAESASESASSETEESKEEKEETVNEGVKLTAKDKSITIMNPGSDVQVPAGFLESTIDVDGHQVKGWVWKAESDHQYIIIYGMNDAGDLNFYRYDLKEKTIQRYFQDPLEEEQKKNAESYPELLNRYDSLVGKFNTQFILSCVFGFLALLSVVLAAFLWQERNRLKRIIAFQKDNIGIDKKELRPNVEGISLKSFDKDEEKLDQTKMITSVRESLIEDDLEDEDLGATRAISVERREETKKKEEESEDTELEIEDL</sequence>
<name>G9WLT2_9FIRM</name>
<dbReference type="InterPro" id="IPR002102">
    <property type="entry name" value="Cohesin_dom"/>
</dbReference>
<dbReference type="GO" id="GO:0030246">
    <property type="term" value="F:carbohydrate binding"/>
    <property type="evidence" value="ECO:0007669"/>
    <property type="project" value="InterPro"/>
</dbReference>
<dbReference type="EMBL" id="AFZC02000003">
    <property type="protein sequence ID" value="EHL12737.1"/>
    <property type="molecule type" value="Genomic_DNA"/>
</dbReference>
<feature type="chain" id="PRO_5003527569" description="Cohesin domain-containing protein" evidence="3">
    <location>
        <begin position="24"/>
        <end position="401"/>
    </location>
</feature>
<dbReference type="HOGENOM" id="CLU_668761_0_0_9"/>
<reference evidence="5" key="2">
    <citation type="submission" date="2013-03" db="EMBL/GenBank/DDBJ databases">
        <title>The Genome Sequence of Oribacterium sp. ACB1.</title>
        <authorList>
            <consortium name="The Broad Institute Genomics Platform"/>
            <consortium name="The Broad Institute Genome Sequencing Center for Infectious Disease"/>
            <person name="Earl A."/>
            <person name="Ward D."/>
            <person name="Feldgarden M."/>
            <person name="Gevers D."/>
            <person name="Sizova M."/>
            <person name="Hazen A."/>
            <person name="Epstein S."/>
            <person name="Walker B."/>
            <person name="Young S."/>
            <person name="Zeng Q."/>
            <person name="Gargeya S."/>
            <person name="Fitzgerald M."/>
            <person name="Haas B."/>
            <person name="Abouelleil A."/>
            <person name="Allen A.W."/>
            <person name="Alvarado L."/>
            <person name="Arachchi H.M."/>
            <person name="Berlin A.M."/>
            <person name="Chapman S.B."/>
            <person name="Gainer-Dewar J."/>
            <person name="Goldberg J."/>
            <person name="Griggs A."/>
            <person name="Gujja S."/>
            <person name="Hansen M."/>
            <person name="Howarth C."/>
            <person name="Imamovic A."/>
            <person name="Ireland A."/>
            <person name="Larimer J."/>
            <person name="McCowan C."/>
            <person name="Murphy C."/>
            <person name="Pearson M."/>
            <person name="Poon T.W."/>
            <person name="Priest M."/>
            <person name="Roberts A."/>
            <person name="Saif S."/>
            <person name="Shea T."/>
            <person name="Sisk P."/>
            <person name="Sykes S."/>
            <person name="Wortman J."/>
            <person name="Nusbaum C."/>
            <person name="Birren B."/>
        </authorList>
    </citation>
    <scope>NUCLEOTIDE SEQUENCE [LARGE SCALE GENOMIC DNA]</scope>
    <source>
        <strain evidence="5">ACB1</strain>
    </source>
</reference>
<feature type="domain" description="Cohesin" evidence="4">
    <location>
        <begin position="27"/>
        <end position="129"/>
    </location>
</feature>
<feature type="compositionally biased region" description="Acidic residues" evidence="1">
    <location>
        <begin position="390"/>
        <end position="401"/>
    </location>
</feature>
<evidence type="ECO:0000313" key="5">
    <source>
        <dbReference type="EMBL" id="EHL12737.1"/>
    </source>
</evidence>
<dbReference type="GO" id="GO:0000272">
    <property type="term" value="P:polysaccharide catabolic process"/>
    <property type="evidence" value="ECO:0007669"/>
    <property type="project" value="InterPro"/>
</dbReference>
<dbReference type="Gene3D" id="2.60.40.680">
    <property type="match status" value="1"/>
</dbReference>
<dbReference type="InterPro" id="IPR008965">
    <property type="entry name" value="CBM2/CBM3_carb-bd_dom_sf"/>
</dbReference>
<feature type="transmembrane region" description="Helical" evidence="2">
    <location>
        <begin position="283"/>
        <end position="304"/>
    </location>
</feature>
<evidence type="ECO:0000256" key="2">
    <source>
        <dbReference type="SAM" id="Phobius"/>
    </source>
</evidence>
<proteinExistence type="predicted"/>
<keyword evidence="6" id="KW-1185">Reference proteome</keyword>
<feature type="signal peptide" evidence="3">
    <location>
        <begin position="1"/>
        <end position="23"/>
    </location>
</feature>
<dbReference type="Pfam" id="PF00963">
    <property type="entry name" value="Cohesin"/>
    <property type="match status" value="1"/>
</dbReference>
<dbReference type="CDD" id="cd08547">
    <property type="entry name" value="Type_II_cohesin"/>
    <property type="match status" value="1"/>
</dbReference>
<evidence type="ECO:0000256" key="3">
    <source>
        <dbReference type="SAM" id="SignalP"/>
    </source>
</evidence>
<keyword evidence="2" id="KW-1133">Transmembrane helix</keyword>
<comment type="caution">
    <text evidence="5">The sequence shown here is derived from an EMBL/GenBank/DDBJ whole genome shotgun (WGS) entry which is preliminary data.</text>
</comment>
<feature type="region of interest" description="Disordered" evidence="1">
    <location>
        <begin position="139"/>
        <end position="172"/>
    </location>
</feature>
<feature type="compositionally biased region" description="Low complexity" evidence="1">
    <location>
        <begin position="139"/>
        <end position="156"/>
    </location>
</feature>